<dbReference type="EMBL" id="VSSQ01014553">
    <property type="protein sequence ID" value="MPM53898.1"/>
    <property type="molecule type" value="Genomic_DNA"/>
</dbReference>
<evidence type="ECO:0000313" key="1">
    <source>
        <dbReference type="EMBL" id="MPM53898.1"/>
    </source>
</evidence>
<accession>A0A645AMD4</accession>
<sequence>MGDIAAAVDDDIRGDVAEMVQKLGRQLLSIGRVGEYILAFEHAEKGQVAHLFQGDAVLPDEGVGDMGRRENTSEGAFTL</sequence>
<organism evidence="1">
    <name type="scientific">bioreactor metagenome</name>
    <dbReference type="NCBI Taxonomy" id="1076179"/>
    <lineage>
        <taxon>unclassified sequences</taxon>
        <taxon>metagenomes</taxon>
        <taxon>ecological metagenomes</taxon>
    </lineage>
</organism>
<proteinExistence type="predicted"/>
<protein>
    <submittedName>
        <fullName evidence="1">Uncharacterized protein</fullName>
    </submittedName>
</protein>
<reference evidence="1" key="1">
    <citation type="submission" date="2019-08" db="EMBL/GenBank/DDBJ databases">
        <authorList>
            <person name="Kucharzyk K."/>
            <person name="Murdoch R.W."/>
            <person name="Higgins S."/>
            <person name="Loffler F."/>
        </authorList>
    </citation>
    <scope>NUCLEOTIDE SEQUENCE</scope>
</reference>
<comment type="caution">
    <text evidence="1">The sequence shown here is derived from an EMBL/GenBank/DDBJ whole genome shotgun (WGS) entry which is preliminary data.</text>
</comment>
<gene>
    <name evidence="1" type="ORF">SDC9_100668</name>
</gene>
<dbReference type="AlphaFoldDB" id="A0A645AMD4"/>
<name>A0A645AMD4_9ZZZZ</name>